<keyword evidence="1 4" id="KW-0489">Methyltransferase</keyword>
<dbReference type="PANTHER" id="PTHR43861">
    <property type="entry name" value="TRANS-ACONITATE 2-METHYLTRANSFERASE-RELATED"/>
    <property type="match status" value="1"/>
</dbReference>
<evidence type="ECO:0000313" key="5">
    <source>
        <dbReference type="Proteomes" id="UP000007076"/>
    </source>
</evidence>
<dbReference type="InterPro" id="IPR029063">
    <property type="entry name" value="SAM-dependent_MTases_sf"/>
</dbReference>
<name>E4NJB8_KITSK</name>
<reference evidence="4 5" key="1">
    <citation type="journal article" date="2010" name="DNA Res.">
        <title>Genome sequence of Kitasatospora setae NBRC 14216T: an evolutionary snapshot of the family Streptomycetaceae.</title>
        <authorList>
            <person name="Ichikawa N."/>
            <person name="Oguchi A."/>
            <person name="Ikeda H."/>
            <person name="Ishikawa J."/>
            <person name="Kitani S."/>
            <person name="Watanabe Y."/>
            <person name="Nakamura S."/>
            <person name="Katano Y."/>
            <person name="Kishi E."/>
            <person name="Sasagawa M."/>
            <person name="Ankai A."/>
            <person name="Fukui S."/>
            <person name="Hashimoto Y."/>
            <person name="Kamata S."/>
            <person name="Otoguro M."/>
            <person name="Tanikawa S."/>
            <person name="Nihira T."/>
            <person name="Horinouchi S."/>
            <person name="Ohnishi Y."/>
            <person name="Hayakawa M."/>
            <person name="Kuzuyama T."/>
            <person name="Arisawa A."/>
            <person name="Nomoto F."/>
            <person name="Miura H."/>
            <person name="Takahashi Y."/>
            <person name="Fujita N."/>
        </authorList>
    </citation>
    <scope>NUCLEOTIDE SEQUENCE [LARGE SCALE GENOMIC DNA]</scope>
    <source>
        <strain evidence="5">ATCC 33774 / DSM 43861 / JCM 3304 / KCC A-0304 / NBRC 14216 / KM-6054</strain>
    </source>
</reference>
<feature type="domain" description="Methyltransferase" evidence="3">
    <location>
        <begin position="46"/>
        <end position="141"/>
    </location>
</feature>
<evidence type="ECO:0000256" key="2">
    <source>
        <dbReference type="ARBA" id="ARBA00022679"/>
    </source>
</evidence>
<dbReference type="Pfam" id="PF13649">
    <property type="entry name" value="Methyltransf_25"/>
    <property type="match status" value="1"/>
</dbReference>
<evidence type="ECO:0000256" key="1">
    <source>
        <dbReference type="ARBA" id="ARBA00022603"/>
    </source>
</evidence>
<evidence type="ECO:0000313" key="4">
    <source>
        <dbReference type="EMBL" id="BAJ33066.1"/>
    </source>
</evidence>
<dbReference type="Gene3D" id="3.40.50.150">
    <property type="entry name" value="Vaccinia Virus protein VP39"/>
    <property type="match status" value="1"/>
</dbReference>
<accession>E4NJB8</accession>
<dbReference type="EMBL" id="AP010968">
    <property type="protein sequence ID" value="BAJ33066.1"/>
    <property type="molecule type" value="Genomic_DNA"/>
</dbReference>
<dbReference type="SUPFAM" id="SSF53335">
    <property type="entry name" value="S-adenosyl-L-methionine-dependent methyltransferases"/>
    <property type="match status" value="1"/>
</dbReference>
<dbReference type="Proteomes" id="UP000007076">
    <property type="component" value="Chromosome"/>
</dbReference>
<keyword evidence="5" id="KW-1185">Reference proteome</keyword>
<dbReference type="STRING" id="452652.KSE_73110"/>
<keyword evidence="2 4" id="KW-0808">Transferase</keyword>
<dbReference type="InterPro" id="IPR041698">
    <property type="entry name" value="Methyltransf_25"/>
</dbReference>
<dbReference type="GO" id="GO:0008168">
    <property type="term" value="F:methyltransferase activity"/>
    <property type="evidence" value="ECO:0007669"/>
    <property type="project" value="UniProtKB-KW"/>
</dbReference>
<dbReference type="PATRIC" id="fig|452652.3.peg.7353"/>
<protein>
    <submittedName>
        <fullName evidence="4">Putative methyltransferase</fullName>
        <ecNumber evidence="4">2.1.1.-</ecNumber>
    </submittedName>
</protein>
<sequence length="238" mass="25938">MAAQEREPAQYDVIGERYSDFKRHHGLSPEEPTVRALLGDLTGARVLDLACGFGQYTRLARRLGAARAEGVDISAEMVAQARQQEERDPAGAVYHQYDAAALPVLGSFDAVVAIWLFNYAEDPGRMADMFRGVRANLAAGGRLVAVTVHPGYDPDDPDRQPLRARITAARPVPRGTALVLEFPVEPPVELSFTRWDADVYEQSARAAGFTDLTWHPVTHPEAGTPDGGDPFIVALTCE</sequence>
<dbReference type="KEGG" id="ksk:KSE_73110"/>
<dbReference type="HOGENOM" id="CLU_049749_3_2_11"/>
<dbReference type="RefSeq" id="WP_014140357.1">
    <property type="nucleotide sequence ID" value="NC_016109.1"/>
</dbReference>
<dbReference type="EC" id="2.1.1.-" evidence="4"/>
<dbReference type="eggNOG" id="COG0500">
    <property type="taxonomic scope" value="Bacteria"/>
</dbReference>
<proteinExistence type="predicted"/>
<evidence type="ECO:0000259" key="3">
    <source>
        <dbReference type="Pfam" id="PF13649"/>
    </source>
</evidence>
<dbReference type="GO" id="GO:0017000">
    <property type="term" value="P:antibiotic biosynthetic process"/>
    <property type="evidence" value="ECO:0007669"/>
    <property type="project" value="UniProtKB-ARBA"/>
</dbReference>
<dbReference type="AlphaFoldDB" id="E4NJB8"/>
<organism evidence="4 5">
    <name type="scientific">Kitasatospora setae (strain ATCC 33774 / DSM 43861 / JCM 3304 / KCC A-0304 / NBRC 14216 / KM-6054)</name>
    <name type="common">Streptomyces setae</name>
    <dbReference type="NCBI Taxonomy" id="452652"/>
    <lineage>
        <taxon>Bacteria</taxon>
        <taxon>Bacillati</taxon>
        <taxon>Actinomycetota</taxon>
        <taxon>Actinomycetes</taxon>
        <taxon>Kitasatosporales</taxon>
        <taxon>Streptomycetaceae</taxon>
        <taxon>Kitasatospora</taxon>
    </lineage>
</organism>
<dbReference type="GO" id="GO:0032259">
    <property type="term" value="P:methylation"/>
    <property type="evidence" value="ECO:0007669"/>
    <property type="project" value="UniProtKB-KW"/>
</dbReference>
<gene>
    <name evidence="4" type="ordered locus">KSE_73110</name>
</gene>
<dbReference type="PANTHER" id="PTHR43861:SF1">
    <property type="entry name" value="TRANS-ACONITATE 2-METHYLTRANSFERASE"/>
    <property type="match status" value="1"/>
</dbReference>
<dbReference type="CDD" id="cd02440">
    <property type="entry name" value="AdoMet_MTases"/>
    <property type="match status" value="1"/>
</dbReference>